<evidence type="ECO:0000313" key="4">
    <source>
        <dbReference type="Proteomes" id="UP001279734"/>
    </source>
</evidence>
<keyword evidence="4" id="KW-1185">Reference proteome</keyword>
<protein>
    <recommendedName>
        <fullName evidence="5">Transmembrane protein</fullName>
    </recommendedName>
</protein>
<dbReference type="EMBL" id="BSYO01000007">
    <property type="protein sequence ID" value="GMH07398.1"/>
    <property type="molecule type" value="Genomic_DNA"/>
</dbReference>
<organism evidence="3 4">
    <name type="scientific">Nepenthes gracilis</name>
    <name type="common">Slender pitcher plant</name>
    <dbReference type="NCBI Taxonomy" id="150966"/>
    <lineage>
        <taxon>Eukaryota</taxon>
        <taxon>Viridiplantae</taxon>
        <taxon>Streptophyta</taxon>
        <taxon>Embryophyta</taxon>
        <taxon>Tracheophyta</taxon>
        <taxon>Spermatophyta</taxon>
        <taxon>Magnoliopsida</taxon>
        <taxon>eudicotyledons</taxon>
        <taxon>Gunneridae</taxon>
        <taxon>Pentapetalae</taxon>
        <taxon>Caryophyllales</taxon>
        <taxon>Nepenthaceae</taxon>
        <taxon>Nepenthes</taxon>
    </lineage>
</organism>
<accession>A0AAD3SA62</accession>
<name>A0AAD3SA62_NEPGR</name>
<dbReference type="PANTHER" id="PTHR36735">
    <property type="entry name" value="TRANSMEMBRANE PROTEIN"/>
    <property type="match status" value="1"/>
</dbReference>
<gene>
    <name evidence="3" type="ORF">Nepgr_009238</name>
</gene>
<feature type="compositionally biased region" description="Basic residues" evidence="1">
    <location>
        <begin position="139"/>
        <end position="151"/>
    </location>
</feature>
<dbReference type="PANTHER" id="PTHR36735:SF1">
    <property type="entry name" value="TRANSMEMBRANE PROTEIN"/>
    <property type="match status" value="1"/>
</dbReference>
<keyword evidence="2" id="KW-1133">Transmembrane helix</keyword>
<reference evidence="3" key="1">
    <citation type="submission" date="2023-05" db="EMBL/GenBank/DDBJ databases">
        <title>Nepenthes gracilis genome sequencing.</title>
        <authorList>
            <person name="Fukushima K."/>
        </authorList>
    </citation>
    <scope>NUCLEOTIDE SEQUENCE</scope>
    <source>
        <strain evidence="3">SING2019-196</strain>
    </source>
</reference>
<keyword evidence="2" id="KW-0812">Transmembrane</keyword>
<evidence type="ECO:0008006" key="5">
    <source>
        <dbReference type="Google" id="ProtNLM"/>
    </source>
</evidence>
<keyword evidence="2" id="KW-0472">Membrane</keyword>
<dbReference type="AlphaFoldDB" id="A0AAD3SA62"/>
<sequence>MAARILSLSSPPPSTLKPKSPYVENIHNSNLQFTSLLTLSILSVKTAIHSQNPPQKRSKIWKPYATSGDSLSSEAVPVEGSQQIISTNDDSISTIVSVLLFIAFIVLSILTIGVVYIGVTDFLQKREKEKFEKEEATNKKKGGKVRIRARAGPRGFGQKIDENDNDVDDDY</sequence>
<proteinExistence type="predicted"/>
<comment type="caution">
    <text evidence="3">The sequence shown here is derived from an EMBL/GenBank/DDBJ whole genome shotgun (WGS) entry which is preliminary data.</text>
</comment>
<dbReference type="GO" id="GO:0009535">
    <property type="term" value="C:chloroplast thylakoid membrane"/>
    <property type="evidence" value="ECO:0007669"/>
    <property type="project" value="TreeGrafter"/>
</dbReference>
<feature type="region of interest" description="Disordered" evidence="1">
    <location>
        <begin position="130"/>
        <end position="171"/>
    </location>
</feature>
<feature type="transmembrane region" description="Helical" evidence="2">
    <location>
        <begin position="95"/>
        <end position="119"/>
    </location>
</feature>
<evidence type="ECO:0000256" key="1">
    <source>
        <dbReference type="SAM" id="MobiDB-lite"/>
    </source>
</evidence>
<dbReference type="Proteomes" id="UP001279734">
    <property type="component" value="Unassembled WGS sequence"/>
</dbReference>
<evidence type="ECO:0000313" key="3">
    <source>
        <dbReference type="EMBL" id="GMH07398.1"/>
    </source>
</evidence>
<evidence type="ECO:0000256" key="2">
    <source>
        <dbReference type="SAM" id="Phobius"/>
    </source>
</evidence>